<organism evidence="1">
    <name type="scientific">Arundo donax</name>
    <name type="common">Giant reed</name>
    <name type="synonym">Donax arundinaceus</name>
    <dbReference type="NCBI Taxonomy" id="35708"/>
    <lineage>
        <taxon>Eukaryota</taxon>
        <taxon>Viridiplantae</taxon>
        <taxon>Streptophyta</taxon>
        <taxon>Embryophyta</taxon>
        <taxon>Tracheophyta</taxon>
        <taxon>Spermatophyta</taxon>
        <taxon>Magnoliopsida</taxon>
        <taxon>Liliopsida</taxon>
        <taxon>Poales</taxon>
        <taxon>Poaceae</taxon>
        <taxon>PACMAD clade</taxon>
        <taxon>Arundinoideae</taxon>
        <taxon>Arundineae</taxon>
        <taxon>Arundo</taxon>
    </lineage>
</organism>
<name>A0A0A8ZKJ0_ARUDO</name>
<sequence length="36" mass="3724">MGKKSPTSGGMVTLWSTLGQLLLAASASARETVRFA</sequence>
<reference evidence="1" key="2">
    <citation type="journal article" date="2015" name="Data Brief">
        <title>Shoot transcriptome of the giant reed, Arundo donax.</title>
        <authorList>
            <person name="Barrero R.A."/>
            <person name="Guerrero F.D."/>
            <person name="Moolhuijzen P."/>
            <person name="Goolsby J.A."/>
            <person name="Tidwell J."/>
            <person name="Bellgard S.E."/>
            <person name="Bellgard M.I."/>
        </authorList>
    </citation>
    <scope>NUCLEOTIDE SEQUENCE</scope>
    <source>
        <tissue evidence="1">Shoot tissue taken approximately 20 cm above the soil surface</tissue>
    </source>
</reference>
<accession>A0A0A8ZKJ0</accession>
<protein>
    <submittedName>
        <fullName evidence="1">Uncharacterized protein</fullName>
    </submittedName>
</protein>
<dbReference type="EMBL" id="GBRH01258569">
    <property type="protein sequence ID" value="JAD39326.1"/>
    <property type="molecule type" value="Transcribed_RNA"/>
</dbReference>
<evidence type="ECO:0000313" key="1">
    <source>
        <dbReference type="EMBL" id="JAD39326.1"/>
    </source>
</evidence>
<proteinExistence type="predicted"/>
<dbReference type="AlphaFoldDB" id="A0A0A8ZKJ0"/>
<reference evidence="1" key="1">
    <citation type="submission" date="2014-09" db="EMBL/GenBank/DDBJ databases">
        <authorList>
            <person name="Magalhaes I.L.F."/>
            <person name="Oliveira U."/>
            <person name="Santos F.R."/>
            <person name="Vidigal T.H.D.A."/>
            <person name="Brescovit A.D."/>
            <person name="Santos A.J."/>
        </authorList>
    </citation>
    <scope>NUCLEOTIDE SEQUENCE</scope>
    <source>
        <tissue evidence="1">Shoot tissue taken approximately 20 cm above the soil surface</tissue>
    </source>
</reference>